<dbReference type="Proteomes" id="UP001549320">
    <property type="component" value="Unassembled WGS sequence"/>
</dbReference>
<sequence length="326" mass="34109">MIKRREVVKQIAAVSLAGASGTVLAQGGYPTKPINMVCGFAAGSATDVVARVISQKLGQRMGQSVVVSNVTGAASTIAADSVVRSAPDGYTLMTVSSAITIVPAVYKNLKFDVEKDLVAIANIGFIPTVLMVADSLPVKTLAEFVEYAKAHPDKLNYGSSGTGGSTHLAAALLAQTLGLRMTHVPYRGNGPAGQALMAGEIQMLVDTTVLAAQSVRTGRVRALAVTGNARSQALPDVPTFAEAGVKNFDASVMFGIMGPRKLPQAVVERINKEVAEVLADPAVQEQLGKTGGLQLAANSQEQYAKFISDEISKWKKLAAQMDIRAE</sequence>
<dbReference type="PANTHER" id="PTHR42928:SF5">
    <property type="entry name" value="BLR1237 PROTEIN"/>
    <property type="match status" value="1"/>
</dbReference>
<comment type="caution">
    <text evidence="3">The sequence shown here is derived from an EMBL/GenBank/DDBJ whole genome shotgun (WGS) entry which is preliminary data.</text>
</comment>
<feature type="signal peptide" evidence="2">
    <location>
        <begin position="1"/>
        <end position="25"/>
    </location>
</feature>
<protein>
    <submittedName>
        <fullName evidence="3">Tripartite-type tricarboxylate transporter receptor subunit TctC</fullName>
    </submittedName>
</protein>
<dbReference type="EMBL" id="JBEPSH010000009">
    <property type="protein sequence ID" value="MET4579275.1"/>
    <property type="molecule type" value="Genomic_DNA"/>
</dbReference>
<keyword evidence="3" id="KW-0675">Receptor</keyword>
<evidence type="ECO:0000313" key="3">
    <source>
        <dbReference type="EMBL" id="MET4579275.1"/>
    </source>
</evidence>
<reference evidence="3 4" key="1">
    <citation type="submission" date="2024-06" db="EMBL/GenBank/DDBJ databases">
        <title>Sorghum-associated microbial communities from plants grown in Nebraska, USA.</title>
        <authorList>
            <person name="Schachtman D."/>
        </authorList>
    </citation>
    <scope>NUCLEOTIDE SEQUENCE [LARGE SCALE GENOMIC DNA]</scope>
    <source>
        <strain evidence="3 4">2709</strain>
    </source>
</reference>
<dbReference type="CDD" id="cd13578">
    <property type="entry name" value="PBP2_Bug27"/>
    <property type="match status" value="1"/>
</dbReference>
<proteinExistence type="inferred from homology"/>
<comment type="similarity">
    <text evidence="1">Belongs to the UPF0065 (bug) family.</text>
</comment>
<evidence type="ECO:0000256" key="2">
    <source>
        <dbReference type="SAM" id="SignalP"/>
    </source>
</evidence>
<dbReference type="InterPro" id="IPR042100">
    <property type="entry name" value="Bug_dom1"/>
</dbReference>
<dbReference type="SUPFAM" id="SSF53850">
    <property type="entry name" value="Periplasmic binding protein-like II"/>
    <property type="match status" value="1"/>
</dbReference>
<feature type="chain" id="PRO_5046278143" evidence="2">
    <location>
        <begin position="26"/>
        <end position="326"/>
    </location>
</feature>
<dbReference type="InterPro" id="IPR005064">
    <property type="entry name" value="BUG"/>
</dbReference>
<keyword evidence="4" id="KW-1185">Reference proteome</keyword>
<dbReference type="Gene3D" id="3.40.190.10">
    <property type="entry name" value="Periplasmic binding protein-like II"/>
    <property type="match status" value="1"/>
</dbReference>
<dbReference type="RefSeq" id="WP_354447231.1">
    <property type="nucleotide sequence ID" value="NZ_JBEPSH010000009.1"/>
</dbReference>
<dbReference type="Gene3D" id="3.40.190.150">
    <property type="entry name" value="Bordetella uptake gene, domain 1"/>
    <property type="match status" value="1"/>
</dbReference>
<name>A0ABV2QE35_9BURK</name>
<dbReference type="Pfam" id="PF03401">
    <property type="entry name" value="TctC"/>
    <property type="match status" value="1"/>
</dbReference>
<gene>
    <name evidence="3" type="ORF">ABIE13_004403</name>
</gene>
<organism evidence="3 4">
    <name type="scientific">Ottowia thiooxydans</name>
    <dbReference type="NCBI Taxonomy" id="219182"/>
    <lineage>
        <taxon>Bacteria</taxon>
        <taxon>Pseudomonadati</taxon>
        <taxon>Pseudomonadota</taxon>
        <taxon>Betaproteobacteria</taxon>
        <taxon>Burkholderiales</taxon>
        <taxon>Comamonadaceae</taxon>
        <taxon>Ottowia</taxon>
    </lineage>
</organism>
<evidence type="ECO:0000256" key="1">
    <source>
        <dbReference type="ARBA" id="ARBA00006987"/>
    </source>
</evidence>
<evidence type="ECO:0000313" key="4">
    <source>
        <dbReference type="Proteomes" id="UP001549320"/>
    </source>
</evidence>
<keyword evidence="2" id="KW-0732">Signal</keyword>
<dbReference type="PIRSF" id="PIRSF017082">
    <property type="entry name" value="YflP"/>
    <property type="match status" value="1"/>
</dbReference>
<dbReference type="PANTHER" id="PTHR42928">
    <property type="entry name" value="TRICARBOXYLATE-BINDING PROTEIN"/>
    <property type="match status" value="1"/>
</dbReference>
<accession>A0ABV2QE35</accession>